<dbReference type="SUPFAM" id="SSF53335">
    <property type="entry name" value="S-adenosyl-L-methionine-dependent methyltransferases"/>
    <property type="match status" value="1"/>
</dbReference>
<evidence type="ECO:0000256" key="5">
    <source>
        <dbReference type="ARBA" id="ARBA00023242"/>
    </source>
</evidence>
<dbReference type="EMBL" id="DF238766">
    <property type="protein sequence ID" value="GAC92508.1"/>
    <property type="molecule type" value="Genomic_DNA"/>
</dbReference>
<evidence type="ECO:0000256" key="4">
    <source>
        <dbReference type="ARBA" id="ARBA00022694"/>
    </source>
</evidence>
<comment type="similarity">
    <text evidence="2">Belongs to the TRM6/GCD10 family.</text>
</comment>
<feature type="region of interest" description="Disordered" evidence="7">
    <location>
        <begin position="389"/>
        <end position="419"/>
    </location>
</feature>
<dbReference type="InterPro" id="IPR029063">
    <property type="entry name" value="SAM-dependent_MTases_sf"/>
</dbReference>
<keyword evidence="9" id="KW-0489">Methyltransferase</keyword>
<dbReference type="OrthoDB" id="10254665at2759"/>
<dbReference type="GO" id="GO:0008168">
    <property type="term" value="F:methyltransferase activity"/>
    <property type="evidence" value="ECO:0007669"/>
    <property type="project" value="UniProtKB-KW"/>
</dbReference>
<dbReference type="GO" id="GO:0031515">
    <property type="term" value="C:tRNA (m1A) methyltransferase complex"/>
    <property type="evidence" value="ECO:0007669"/>
    <property type="project" value="InterPro"/>
</dbReference>
<keyword evidence="8" id="KW-1133">Transmembrane helix</keyword>
<evidence type="ECO:0000256" key="1">
    <source>
        <dbReference type="ARBA" id="ARBA00004123"/>
    </source>
</evidence>
<keyword evidence="4" id="KW-0819">tRNA processing</keyword>
<feature type="compositionally biased region" description="Basic and acidic residues" evidence="7">
    <location>
        <begin position="572"/>
        <end position="584"/>
    </location>
</feature>
<organism evidence="9 10">
    <name type="scientific">Pseudozyma hubeiensis (strain SY62)</name>
    <name type="common">Yeast</name>
    <dbReference type="NCBI Taxonomy" id="1305764"/>
    <lineage>
        <taxon>Eukaryota</taxon>
        <taxon>Fungi</taxon>
        <taxon>Dikarya</taxon>
        <taxon>Basidiomycota</taxon>
        <taxon>Ustilaginomycotina</taxon>
        <taxon>Ustilaginomycetes</taxon>
        <taxon>Ustilaginales</taxon>
        <taxon>Ustilaginaceae</taxon>
        <taxon>Pseudozyma</taxon>
    </lineage>
</organism>
<evidence type="ECO:0000313" key="10">
    <source>
        <dbReference type="Proteomes" id="UP000014071"/>
    </source>
</evidence>
<dbReference type="PANTHER" id="PTHR12945:SF0">
    <property type="entry name" value="TRNA (ADENINE(58)-N(1))-METHYLTRANSFERASE NON-CATALYTIC SUBUNIT TRM6"/>
    <property type="match status" value="1"/>
</dbReference>
<feature type="compositionally biased region" description="Basic and acidic residues" evidence="7">
    <location>
        <begin position="545"/>
        <end position="565"/>
    </location>
</feature>
<feature type="compositionally biased region" description="Polar residues" evidence="7">
    <location>
        <begin position="72"/>
        <end position="92"/>
    </location>
</feature>
<dbReference type="Proteomes" id="UP000014071">
    <property type="component" value="Unassembled WGS sequence"/>
</dbReference>
<evidence type="ECO:0000256" key="3">
    <source>
        <dbReference type="ARBA" id="ARBA00021704"/>
    </source>
</evidence>
<dbReference type="InterPro" id="IPR017423">
    <property type="entry name" value="TRM6"/>
</dbReference>
<accession>R9NVK3</accession>
<dbReference type="GeneID" id="24105374"/>
<keyword evidence="9" id="KW-0808">Transferase</keyword>
<evidence type="ECO:0000256" key="8">
    <source>
        <dbReference type="SAM" id="Phobius"/>
    </source>
</evidence>
<name>R9NVK3_PSEHS</name>
<dbReference type="Gene3D" id="3.10.330.20">
    <property type="match status" value="1"/>
</dbReference>
<dbReference type="GO" id="GO:0005634">
    <property type="term" value="C:nucleus"/>
    <property type="evidence" value="ECO:0007669"/>
    <property type="project" value="UniProtKB-SubCell"/>
</dbReference>
<reference evidence="10" key="1">
    <citation type="journal article" date="2013" name="Genome Announc.">
        <title>Draft genome sequence of the basidiomycetous yeast-like fungus Pseudozyma hubeiensis SY62, which produces an abundant amount of the biosurfactant mannosylerythritol lipids.</title>
        <authorList>
            <person name="Konishi M."/>
            <person name="Hatada Y."/>
            <person name="Horiuchi J."/>
        </authorList>
    </citation>
    <scope>NUCLEOTIDE SEQUENCE [LARGE SCALE GENOMIC DNA]</scope>
    <source>
        <strain evidence="10">SY62</strain>
    </source>
</reference>
<evidence type="ECO:0000256" key="6">
    <source>
        <dbReference type="ARBA" id="ARBA00032319"/>
    </source>
</evidence>
<dbReference type="eggNOG" id="KOG1416">
    <property type="taxonomic scope" value="Eukaryota"/>
</dbReference>
<evidence type="ECO:0000256" key="2">
    <source>
        <dbReference type="ARBA" id="ARBA00008320"/>
    </source>
</evidence>
<dbReference type="GO" id="GO:0030488">
    <property type="term" value="P:tRNA methylation"/>
    <property type="evidence" value="ECO:0007669"/>
    <property type="project" value="InterPro"/>
</dbReference>
<feature type="region of interest" description="Disordered" evidence="7">
    <location>
        <begin position="545"/>
        <end position="592"/>
    </location>
</feature>
<dbReference type="HOGENOM" id="CLU_010916_1_0_1"/>
<keyword evidence="10" id="KW-1185">Reference proteome</keyword>
<protein>
    <recommendedName>
        <fullName evidence="3">tRNA (adenine(58)-N(1))-methyltransferase non-catalytic subunit TRM6</fullName>
    </recommendedName>
    <alternativeName>
        <fullName evidence="6">tRNA(m1A58)-methyltransferase subunit TRM6</fullName>
    </alternativeName>
</protein>
<sequence>MQRFRHFGFRPPLDIVTFIIIILVAVVSQTWTMSSDPSTETAAVQIAAMAKPSIAAEAGSSSSAPKPKPAKQNNPGNQRPRQSNPPQRLTSEQLRRRLQYIESGSTVILKMPSGRTKPAEIMPGKQVSLGKIGSFRADDLIGMPYGFTYEIQAETGSASQKDGDSKQNGKGGGRASGSATGGKLKLVINRTLSDLETEASETIETAATNEHINDDGSAQKLTYIDIQTLKEQGISGREIIEQQLASSESFANRTVYSQAKYVARKEQKHLKLFTPLQPDFGNVCDFWFDKSPEKIRYIRKDALSQVLSFGSVRPGGRYLVVDEVSGLLVGAVLERLGGDGTVIAINDAESPPSLDILPYFNLPTQVTKPVLKIINWAATEQDYAPVFSNQDIQPTSSSSTATNATRSAKDKQRDRKRQATFREVDRVRSDFFAGDFDAVLIACHYDPMSILRRLKPHLGGSASVVVHSPYLQPLVEAHAQLRGDEEFINISVTEPWLRKYQVLPGRTHPEMTTSSTAGFILHALRVFGDKQALEMRKEYLASLEQEKNKEEVAASDAEAGKRTQEEVAGDGEGQREAKRVRTEDATEPETVA</sequence>
<keyword evidence="8" id="KW-0812">Transmembrane</keyword>
<dbReference type="RefSeq" id="XP_012186095.1">
    <property type="nucleotide sequence ID" value="XM_012330705.1"/>
</dbReference>
<dbReference type="Gene3D" id="3.40.50.150">
    <property type="entry name" value="Vaccinia Virus protein VP39"/>
    <property type="match status" value="1"/>
</dbReference>
<dbReference type="Pfam" id="PF04189">
    <property type="entry name" value="Gcd10p"/>
    <property type="match status" value="1"/>
</dbReference>
<dbReference type="AlphaFoldDB" id="R9NVK3"/>
<feature type="transmembrane region" description="Helical" evidence="8">
    <location>
        <begin position="12"/>
        <end position="31"/>
    </location>
</feature>
<gene>
    <name evidence="9" type="ORF">PHSY_000062</name>
</gene>
<comment type="subcellular location">
    <subcellularLocation>
        <location evidence="1">Nucleus</location>
    </subcellularLocation>
</comment>
<keyword evidence="8" id="KW-0472">Membrane</keyword>
<keyword evidence="5" id="KW-0539">Nucleus</keyword>
<feature type="region of interest" description="Disordered" evidence="7">
    <location>
        <begin position="155"/>
        <end position="180"/>
    </location>
</feature>
<feature type="compositionally biased region" description="Low complexity" evidence="7">
    <location>
        <begin position="395"/>
        <end position="406"/>
    </location>
</feature>
<proteinExistence type="inferred from homology"/>
<feature type="compositionally biased region" description="Low complexity" evidence="7">
    <location>
        <begin position="55"/>
        <end position="65"/>
    </location>
</feature>
<feature type="region of interest" description="Disordered" evidence="7">
    <location>
        <begin position="55"/>
        <end position="93"/>
    </location>
</feature>
<evidence type="ECO:0000256" key="7">
    <source>
        <dbReference type="SAM" id="MobiDB-lite"/>
    </source>
</evidence>
<dbReference type="STRING" id="1305764.R9NVK3"/>
<evidence type="ECO:0000313" key="9">
    <source>
        <dbReference type="EMBL" id="GAC92508.1"/>
    </source>
</evidence>
<dbReference type="PANTHER" id="PTHR12945">
    <property type="entry name" value="TRANSLATION INITIATION FACTOR EIF3-RELATED"/>
    <property type="match status" value="1"/>
</dbReference>